<keyword evidence="1" id="KW-0677">Repeat</keyword>
<name>A0A1F5H636_9BACT</name>
<evidence type="ECO:0000259" key="2">
    <source>
        <dbReference type="PROSITE" id="PS51903"/>
    </source>
</evidence>
<dbReference type="SUPFAM" id="SSF81923">
    <property type="entry name" value="Double Clp-N motif"/>
    <property type="match status" value="1"/>
</dbReference>
<proteinExistence type="predicted"/>
<evidence type="ECO:0000313" key="4">
    <source>
        <dbReference type="Proteomes" id="UP000178393"/>
    </source>
</evidence>
<accession>A0A1F5H636</accession>
<dbReference type="AlphaFoldDB" id="A0A1F5H636"/>
<comment type="caution">
    <text evidence="3">The sequence shown here is derived from an EMBL/GenBank/DDBJ whole genome shotgun (WGS) entry which is preliminary data.</text>
</comment>
<sequence>MNEFDRGFSKFEEALVSPAVKDILDLVRQEAERVRFPFVDSGLLLWIIVNKNKEAANLLSRRRNTRQTIMDALLPVALDRPVLAEEIELTAESYQALIKAAEIATGYGSNQVKWPHLLLALTQIKGGLAKGVLTREGVNLKKLTERTDRYLNSSSVTESTLA</sequence>
<dbReference type="PROSITE" id="PS51903">
    <property type="entry name" value="CLP_R"/>
    <property type="match status" value="1"/>
</dbReference>
<evidence type="ECO:0000313" key="3">
    <source>
        <dbReference type="EMBL" id="OGD99561.1"/>
    </source>
</evidence>
<feature type="domain" description="Clp R" evidence="2">
    <location>
        <begin position="84"/>
        <end position="162"/>
    </location>
</feature>
<reference evidence="3 4" key="1">
    <citation type="journal article" date="2016" name="Nat. Commun.">
        <title>Thousands of microbial genomes shed light on interconnected biogeochemical processes in an aquifer system.</title>
        <authorList>
            <person name="Anantharaman K."/>
            <person name="Brown C.T."/>
            <person name="Hug L.A."/>
            <person name="Sharon I."/>
            <person name="Castelle C.J."/>
            <person name="Probst A.J."/>
            <person name="Thomas B.C."/>
            <person name="Singh A."/>
            <person name="Wilkins M.J."/>
            <person name="Karaoz U."/>
            <person name="Brodie E.L."/>
            <person name="Williams K.H."/>
            <person name="Hubbard S.S."/>
            <person name="Banfield J.F."/>
        </authorList>
    </citation>
    <scope>NUCLEOTIDE SEQUENCE [LARGE SCALE GENOMIC DNA]</scope>
</reference>
<dbReference type="Gene3D" id="1.10.1780.10">
    <property type="entry name" value="Clp, N-terminal domain"/>
    <property type="match status" value="1"/>
</dbReference>
<dbReference type="Proteomes" id="UP000178393">
    <property type="component" value="Unassembled WGS sequence"/>
</dbReference>
<dbReference type="InterPro" id="IPR004176">
    <property type="entry name" value="Clp_R_N"/>
</dbReference>
<protein>
    <recommendedName>
        <fullName evidence="2">Clp R domain-containing protein</fullName>
    </recommendedName>
</protein>
<dbReference type="InterPro" id="IPR036628">
    <property type="entry name" value="Clp_N_dom_sf"/>
</dbReference>
<dbReference type="EMBL" id="MFBH01000024">
    <property type="protein sequence ID" value="OGD99561.1"/>
    <property type="molecule type" value="Genomic_DNA"/>
</dbReference>
<dbReference type="Pfam" id="PF02861">
    <property type="entry name" value="Clp_N"/>
    <property type="match status" value="1"/>
</dbReference>
<gene>
    <name evidence="3" type="ORF">A2W45_00670</name>
</gene>
<evidence type="ECO:0000256" key="1">
    <source>
        <dbReference type="PROSITE-ProRule" id="PRU01251"/>
    </source>
</evidence>
<organism evidence="3 4">
    <name type="scientific">Candidatus Curtissbacteria bacterium RIFCSPHIGHO2_12_41_11</name>
    <dbReference type="NCBI Taxonomy" id="1797718"/>
    <lineage>
        <taxon>Bacteria</taxon>
        <taxon>Candidatus Curtissiibacteriota</taxon>
    </lineage>
</organism>